<keyword evidence="3" id="KW-0812">Transmembrane</keyword>
<protein>
    <submittedName>
        <fullName evidence="6">Uncharacterized protein LOC112692475</fullName>
    </submittedName>
</protein>
<dbReference type="GeneID" id="112692475"/>
<accession>A0A8B8GJ30</accession>
<feature type="compositionally biased region" description="Acidic residues" evidence="2">
    <location>
        <begin position="459"/>
        <end position="471"/>
    </location>
</feature>
<organism evidence="5 6">
    <name type="scientific">Sipha flava</name>
    <name type="common">yellow sugarcane aphid</name>
    <dbReference type="NCBI Taxonomy" id="143950"/>
    <lineage>
        <taxon>Eukaryota</taxon>
        <taxon>Metazoa</taxon>
        <taxon>Ecdysozoa</taxon>
        <taxon>Arthropoda</taxon>
        <taxon>Hexapoda</taxon>
        <taxon>Insecta</taxon>
        <taxon>Pterygota</taxon>
        <taxon>Neoptera</taxon>
        <taxon>Paraneoptera</taxon>
        <taxon>Hemiptera</taxon>
        <taxon>Sternorrhyncha</taxon>
        <taxon>Aphidomorpha</taxon>
        <taxon>Aphidoidea</taxon>
        <taxon>Aphididae</taxon>
        <taxon>Sipha</taxon>
    </lineage>
</organism>
<evidence type="ECO:0000256" key="3">
    <source>
        <dbReference type="SAM" id="Phobius"/>
    </source>
</evidence>
<feature type="coiled-coil region" evidence="1">
    <location>
        <begin position="376"/>
        <end position="406"/>
    </location>
</feature>
<keyword evidence="5" id="KW-1185">Reference proteome</keyword>
<evidence type="ECO:0000259" key="4">
    <source>
        <dbReference type="Pfam" id="PF03184"/>
    </source>
</evidence>
<proteinExistence type="predicted"/>
<dbReference type="InterPro" id="IPR036397">
    <property type="entry name" value="RNaseH_sf"/>
</dbReference>
<dbReference type="OrthoDB" id="6584360at2759"/>
<feature type="transmembrane region" description="Helical" evidence="3">
    <location>
        <begin position="111"/>
        <end position="131"/>
    </location>
</feature>
<dbReference type="RefSeq" id="XP_025422935.1">
    <property type="nucleotide sequence ID" value="XM_025567150.1"/>
</dbReference>
<gene>
    <name evidence="6" type="primary">LOC112692475</name>
</gene>
<dbReference type="InterPro" id="IPR050863">
    <property type="entry name" value="CenT-Element_Derived"/>
</dbReference>
<feature type="domain" description="DDE-1" evidence="4">
    <location>
        <begin position="110"/>
        <end position="262"/>
    </location>
</feature>
<dbReference type="GO" id="GO:0005634">
    <property type="term" value="C:nucleus"/>
    <property type="evidence" value="ECO:0007669"/>
    <property type="project" value="TreeGrafter"/>
</dbReference>
<keyword evidence="3" id="KW-1133">Transmembrane helix</keyword>
<dbReference type="Pfam" id="PF03184">
    <property type="entry name" value="DDE_1"/>
    <property type="match status" value="1"/>
</dbReference>
<name>A0A8B8GJ30_9HEMI</name>
<keyword evidence="3" id="KW-0472">Membrane</keyword>
<dbReference type="Gene3D" id="3.30.420.10">
    <property type="entry name" value="Ribonuclease H-like superfamily/Ribonuclease H"/>
    <property type="match status" value="1"/>
</dbReference>
<reference evidence="6" key="1">
    <citation type="submission" date="2025-08" db="UniProtKB">
        <authorList>
            <consortium name="RefSeq"/>
        </authorList>
    </citation>
    <scope>IDENTIFICATION</scope>
    <source>
        <tissue evidence="6">Whole body</tissue>
    </source>
</reference>
<evidence type="ECO:0000256" key="2">
    <source>
        <dbReference type="SAM" id="MobiDB-lite"/>
    </source>
</evidence>
<sequence>MPRNYIRKTEPRWDKAIIKLAINDYINDDYLTNEGRFKNTFTDEQLQALQNYITDIDKRSFGLTKLQCQSSIFNVDEFGISSVPTKLLKVISPTGARRVAKIVSAERGKNITVVLGISATGVYVPPFLIFARKRMDKQLIEGAPPVSVAICNDNGWMTSESFLLYLEHFCKHVKATPENPILLILDNYASHVFLQAIRSCRENNITMLGFPPHTTHRLQPLDVAVFASLKTYYSQAYDTFMVNSQGRAINDRDIRKLFSESYNRAATVGNAIKGFSVCGIEPFNPNIFSDHDFVSTEVTERPLTIEEQPIPESIYNDQLIPGRINEEHPIPGPSRTIENIQPKLPALPVAVRPVSKHKPRAKLPTLEITSSPVKTKLEMKEQQKILNEQKKRERLEKRKLSKKENKIRNRKLRGINNRRKLILSSEESENDEVPNVDTSNEESSYNEECWDKMSSNGVTEDDDFADDPLRK</sequence>
<dbReference type="InterPro" id="IPR004875">
    <property type="entry name" value="DDE_SF_endonuclease_dom"/>
</dbReference>
<evidence type="ECO:0000313" key="5">
    <source>
        <dbReference type="Proteomes" id="UP000694846"/>
    </source>
</evidence>
<dbReference type="GO" id="GO:0003677">
    <property type="term" value="F:DNA binding"/>
    <property type="evidence" value="ECO:0007669"/>
    <property type="project" value="TreeGrafter"/>
</dbReference>
<keyword evidence="1" id="KW-0175">Coiled coil</keyword>
<dbReference type="Proteomes" id="UP000694846">
    <property type="component" value="Unplaced"/>
</dbReference>
<dbReference type="AlphaFoldDB" id="A0A8B8GJ30"/>
<evidence type="ECO:0000256" key="1">
    <source>
        <dbReference type="SAM" id="Coils"/>
    </source>
</evidence>
<dbReference type="PANTHER" id="PTHR19303:SF74">
    <property type="entry name" value="POGO TRANSPOSABLE ELEMENT WITH KRAB DOMAIN"/>
    <property type="match status" value="1"/>
</dbReference>
<evidence type="ECO:0000313" key="6">
    <source>
        <dbReference type="RefSeq" id="XP_025422935.1"/>
    </source>
</evidence>
<feature type="region of interest" description="Disordered" evidence="2">
    <location>
        <begin position="421"/>
        <end position="471"/>
    </location>
</feature>
<dbReference type="PANTHER" id="PTHR19303">
    <property type="entry name" value="TRANSPOSON"/>
    <property type="match status" value="1"/>
</dbReference>